<dbReference type="InterPro" id="IPR016195">
    <property type="entry name" value="Pol/histidinol_Pase-like"/>
</dbReference>
<evidence type="ECO:0000256" key="1">
    <source>
        <dbReference type="ARBA" id="ARBA00005750"/>
    </source>
</evidence>
<dbReference type="SUPFAM" id="SSF89550">
    <property type="entry name" value="PHP domain-like"/>
    <property type="match status" value="1"/>
</dbReference>
<dbReference type="Proteomes" id="UP001216139">
    <property type="component" value="Chromosome"/>
</dbReference>
<keyword evidence="3" id="KW-0378">Hydrolase</keyword>
<comment type="similarity">
    <text evidence="1">Belongs to the metallo-dependent hydrolases superfamily. CpsB/CapC family.</text>
</comment>
<sequence length="251" mass="29023">MFGLFKRKRKEEVDTRIIEFYYDTIAVDMHSHVLPGIDDGAQTVEESIVLIQKMMDLGIKKIIATPHIMADLYKNTPETISASLDLLKAKLVEERMDIDISAAAEHLFDELFEQRIDEGSLLTMGDNYVLFELSFVSKPLHLIDTIKKMRAKGYQPILAHPERYPYLTMKEYVEIREWGSLLQINTNSLCGYYGHAARQAAEELIDAQMIDFISSDMHHPRHADAFEQTLKEPYLKKLIFEQETLKNKLLL</sequence>
<dbReference type="Gene3D" id="3.20.20.140">
    <property type="entry name" value="Metal-dependent hydrolases"/>
    <property type="match status" value="1"/>
</dbReference>
<name>A0ABY7T765_9SPHI</name>
<dbReference type="PANTHER" id="PTHR39181:SF1">
    <property type="entry name" value="TYROSINE-PROTEIN PHOSPHATASE YWQE"/>
    <property type="match status" value="1"/>
</dbReference>
<accession>A0ABY7T765</accession>
<dbReference type="InterPro" id="IPR016667">
    <property type="entry name" value="Caps_polysacc_synth_CpsB/CapC"/>
</dbReference>
<protein>
    <recommendedName>
        <fullName evidence="2">protein-tyrosine-phosphatase</fullName>
        <ecNumber evidence="2">3.1.3.48</ecNumber>
    </recommendedName>
</protein>
<proteinExistence type="inferred from homology"/>
<comment type="catalytic activity">
    <reaction evidence="4">
        <text>O-phospho-L-tyrosyl-[protein] + H2O = L-tyrosyl-[protein] + phosphate</text>
        <dbReference type="Rhea" id="RHEA:10684"/>
        <dbReference type="Rhea" id="RHEA-COMP:10136"/>
        <dbReference type="Rhea" id="RHEA-COMP:20101"/>
        <dbReference type="ChEBI" id="CHEBI:15377"/>
        <dbReference type="ChEBI" id="CHEBI:43474"/>
        <dbReference type="ChEBI" id="CHEBI:46858"/>
        <dbReference type="ChEBI" id="CHEBI:61978"/>
        <dbReference type="EC" id="3.1.3.48"/>
    </reaction>
</comment>
<evidence type="ECO:0000256" key="4">
    <source>
        <dbReference type="ARBA" id="ARBA00051722"/>
    </source>
</evidence>
<dbReference type="Pfam" id="PF19567">
    <property type="entry name" value="CpsB_CapC"/>
    <property type="match status" value="1"/>
</dbReference>
<dbReference type="PANTHER" id="PTHR39181">
    <property type="entry name" value="TYROSINE-PROTEIN PHOSPHATASE YWQE"/>
    <property type="match status" value="1"/>
</dbReference>
<evidence type="ECO:0000313" key="6">
    <source>
        <dbReference type="Proteomes" id="UP001216139"/>
    </source>
</evidence>
<reference evidence="5 6" key="1">
    <citation type="submission" date="2023-02" db="EMBL/GenBank/DDBJ databases">
        <title>Genome sequence of Mucilaginibacter jinjuensis strain KACC 16571.</title>
        <authorList>
            <person name="Kim S."/>
            <person name="Heo J."/>
            <person name="Kwon S.-W."/>
        </authorList>
    </citation>
    <scope>NUCLEOTIDE SEQUENCE [LARGE SCALE GENOMIC DNA]</scope>
    <source>
        <strain evidence="5 6">KACC 16571</strain>
    </source>
</reference>
<dbReference type="EMBL" id="CP117167">
    <property type="protein sequence ID" value="WCT11676.1"/>
    <property type="molecule type" value="Genomic_DNA"/>
</dbReference>
<evidence type="ECO:0000313" key="5">
    <source>
        <dbReference type="EMBL" id="WCT11676.1"/>
    </source>
</evidence>
<keyword evidence="6" id="KW-1185">Reference proteome</keyword>
<dbReference type="EC" id="3.1.3.48" evidence="2"/>
<evidence type="ECO:0000256" key="2">
    <source>
        <dbReference type="ARBA" id="ARBA00013064"/>
    </source>
</evidence>
<evidence type="ECO:0000256" key="3">
    <source>
        <dbReference type="ARBA" id="ARBA00022801"/>
    </source>
</evidence>
<dbReference type="RefSeq" id="WP_273629865.1">
    <property type="nucleotide sequence ID" value="NZ_CP117167.1"/>
</dbReference>
<gene>
    <name evidence="5" type="ORF">PQO05_23380</name>
</gene>
<organism evidence="5 6">
    <name type="scientific">Mucilaginibacter jinjuensis</name>
    <dbReference type="NCBI Taxonomy" id="1176721"/>
    <lineage>
        <taxon>Bacteria</taxon>
        <taxon>Pseudomonadati</taxon>
        <taxon>Bacteroidota</taxon>
        <taxon>Sphingobacteriia</taxon>
        <taxon>Sphingobacteriales</taxon>
        <taxon>Sphingobacteriaceae</taxon>
        <taxon>Mucilaginibacter</taxon>
    </lineage>
</organism>